<dbReference type="PROSITE" id="PS00723">
    <property type="entry name" value="POLYPRENYL_SYNTHASE_1"/>
    <property type="match status" value="1"/>
</dbReference>
<protein>
    <recommendedName>
        <fullName evidence="4">Farnesyl diphosphate synthase</fullName>
        <ecNumber evidence="3">2.5.1.10</ecNumber>
    </recommendedName>
    <alternativeName>
        <fullName evidence="10">(2E,6E)-farnesyl diphosphate synthase</fullName>
    </alternativeName>
    <alternativeName>
        <fullName evidence="9">Geranyltranstransferase</fullName>
    </alternativeName>
</protein>
<dbReference type="NCBIfam" id="NF045485">
    <property type="entry name" value="FPPsyn"/>
    <property type="match status" value="1"/>
</dbReference>
<dbReference type="RefSeq" id="WP_046511510.1">
    <property type="nucleotide sequence ID" value="NZ_LAYZ01000001.1"/>
</dbReference>
<dbReference type="AlphaFoldDB" id="A0A0M2SMS9"/>
<dbReference type="SFLD" id="SFLDS00005">
    <property type="entry name" value="Isoprenoid_Synthase_Type_I"/>
    <property type="match status" value="1"/>
</dbReference>
<dbReference type="InterPro" id="IPR033749">
    <property type="entry name" value="Polyprenyl_synt_CS"/>
</dbReference>
<keyword evidence="5 12" id="KW-0808">Transferase</keyword>
<dbReference type="PANTHER" id="PTHR43281">
    <property type="entry name" value="FARNESYL DIPHOSPHATE SYNTHASE"/>
    <property type="match status" value="1"/>
</dbReference>
<dbReference type="SUPFAM" id="SSF48576">
    <property type="entry name" value="Terpenoid synthases"/>
    <property type="match status" value="1"/>
</dbReference>
<comment type="catalytic activity">
    <reaction evidence="11">
        <text>isopentenyl diphosphate + (2E)-geranyl diphosphate = (2E,6E)-farnesyl diphosphate + diphosphate</text>
        <dbReference type="Rhea" id="RHEA:19361"/>
        <dbReference type="ChEBI" id="CHEBI:33019"/>
        <dbReference type="ChEBI" id="CHEBI:58057"/>
        <dbReference type="ChEBI" id="CHEBI:128769"/>
        <dbReference type="ChEBI" id="CHEBI:175763"/>
        <dbReference type="EC" id="2.5.1.10"/>
    </reaction>
</comment>
<name>A0A0M2SMS9_9STAP</name>
<keyword evidence="7" id="KW-0460">Magnesium</keyword>
<dbReference type="GO" id="GO:0004337">
    <property type="term" value="F:(2E,6E)-farnesyl diphosphate synthase activity"/>
    <property type="evidence" value="ECO:0007669"/>
    <property type="project" value="UniProtKB-EC"/>
</dbReference>
<dbReference type="EMBL" id="LAYZ01000001">
    <property type="protein sequence ID" value="KKK35543.1"/>
    <property type="molecule type" value="Genomic_DNA"/>
</dbReference>
<dbReference type="InterPro" id="IPR053378">
    <property type="entry name" value="Prenyl_diphosphate_synthase"/>
</dbReference>
<evidence type="ECO:0000256" key="6">
    <source>
        <dbReference type="ARBA" id="ARBA00022723"/>
    </source>
</evidence>
<dbReference type="GO" id="GO:0005737">
    <property type="term" value="C:cytoplasm"/>
    <property type="evidence" value="ECO:0007669"/>
    <property type="project" value="UniProtKB-ARBA"/>
</dbReference>
<dbReference type="Pfam" id="PF00348">
    <property type="entry name" value="polyprenyl_synt"/>
    <property type="match status" value="1"/>
</dbReference>
<evidence type="ECO:0000256" key="10">
    <source>
        <dbReference type="ARBA" id="ARBA00032873"/>
    </source>
</evidence>
<dbReference type="SFLD" id="SFLDG01017">
    <property type="entry name" value="Polyprenyl_Transferase_Like"/>
    <property type="match status" value="1"/>
</dbReference>
<dbReference type="OrthoDB" id="9805316at2"/>
<dbReference type="PANTHER" id="PTHR43281:SF1">
    <property type="entry name" value="FARNESYL DIPHOSPHATE SYNTHASE"/>
    <property type="match status" value="1"/>
</dbReference>
<keyword evidence="8" id="KW-0414">Isoprene biosynthesis</keyword>
<evidence type="ECO:0000256" key="4">
    <source>
        <dbReference type="ARBA" id="ARBA00015100"/>
    </source>
</evidence>
<proteinExistence type="inferred from homology"/>
<dbReference type="Proteomes" id="UP000034287">
    <property type="component" value="Unassembled WGS sequence"/>
</dbReference>
<reference evidence="13 14" key="1">
    <citation type="submission" date="2015-04" db="EMBL/GenBank/DDBJ databases">
        <title>Taxonomic description and genome sequence of Salinicoccus sediminis sp. nov., a novel hyper halotolerant bacterium isolated from marine sediment.</title>
        <authorList>
            <person name="Mathan Kumar R."/>
            <person name="Kaur G."/>
            <person name="Kumar N."/>
            <person name="Kumar A."/>
            <person name="Singh N.K."/>
            <person name="Kaur N."/>
            <person name="Mayilraj S."/>
        </authorList>
    </citation>
    <scope>NUCLEOTIDE SEQUENCE [LARGE SCALE GENOMIC DNA]</scope>
    <source>
        <strain evidence="13 14">SV-16</strain>
    </source>
</reference>
<comment type="caution">
    <text evidence="13">The sequence shown here is derived from an EMBL/GenBank/DDBJ whole genome shotgun (WGS) entry which is preliminary data.</text>
</comment>
<gene>
    <name evidence="13" type="ORF">WN59_01555</name>
</gene>
<evidence type="ECO:0000256" key="5">
    <source>
        <dbReference type="ARBA" id="ARBA00022679"/>
    </source>
</evidence>
<organism evidence="13 14">
    <name type="scientific">Salinicoccus sediminis</name>
    <dbReference type="NCBI Taxonomy" id="1432562"/>
    <lineage>
        <taxon>Bacteria</taxon>
        <taxon>Bacillati</taxon>
        <taxon>Bacillota</taxon>
        <taxon>Bacilli</taxon>
        <taxon>Bacillales</taxon>
        <taxon>Staphylococcaceae</taxon>
        <taxon>Salinicoccus</taxon>
    </lineage>
</organism>
<dbReference type="PROSITE" id="PS00444">
    <property type="entry name" value="POLYPRENYL_SYNTHASE_2"/>
    <property type="match status" value="1"/>
</dbReference>
<evidence type="ECO:0000256" key="7">
    <source>
        <dbReference type="ARBA" id="ARBA00022842"/>
    </source>
</evidence>
<evidence type="ECO:0000256" key="2">
    <source>
        <dbReference type="ARBA" id="ARBA00006706"/>
    </source>
</evidence>
<evidence type="ECO:0000313" key="14">
    <source>
        <dbReference type="Proteomes" id="UP000034287"/>
    </source>
</evidence>
<evidence type="ECO:0000256" key="3">
    <source>
        <dbReference type="ARBA" id="ARBA00012439"/>
    </source>
</evidence>
<evidence type="ECO:0000256" key="12">
    <source>
        <dbReference type="RuleBase" id="RU004466"/>
    </source>
</evidence>
<sequence>MNKDLKQYNEKAENLILEHLSGGNISDVIRKASTYSVEAGGKRFRPYLVFATLKSFGLDPAAGLSAAAAVEMIHTYSLIHDDLPAMDDDDYRRGKPTNHKVYGEAAAILAGDNLLTESFNILAQDEALDADIRIRLVQAISAAAGQTGMIGGQMLDIDAEGKDITMDELVLIHRHKTGRLISAPIESAAIIAGADDDTKALLLRFAEYLGILFQIRDDILDVEGDMSKTGKLSGSDARKGKVTYVSTYGLNGAKEQLDLLKVEAEGILESLSSKLDTGELYSVLEMFAVREQ</sequence>
<dbReference type="GO" id="GO:0016114">
    <property type="term" value="P:terpenoid biosynthetic process"/>
    <property type="evidence" value="ECO:0007669"/>
    <property type="project" value="UniProtKB-ARBA"/>
</dbReference>
<dbReference type="EC" id="2.5.1.10" evidence="3"/>
<evidence type="ECO:0000256" key="11">
    <source>
        <dbReference type="ARBA" id="ARBA00049399"/>
    </source>
</evidence>
<dbReference type="FunFam" id="1.10.600.10:FF:000001">
    <property type="entry name" value="Geranylgeranyl diphosphate synthase"/>
    <property type="match status" value="1"/>
</dbReference>
<accession>A0A0M2SMS9</accession>
<comment type="similarity">
    <text evidence="2 12">Belongs to the FPP/GGPP synthase family.</text>
</comment>
<keyword evidence="14" id="KW-1185">Reference proteome</keyword>
<dbReference type="PATRIC" id="fig|1432562.3.peg.321"/>
<evidence type="ECO:0000256" key="9">
    <source>
        <dbReference type="ARBA" id="ARBA00032380"/>
    </source>
</evidence>
<evidence type="ECO:0000256" key="1">
    <source>
        <dbReference type="ARBA" id="ARBA00001946"/>
    </source>
</evidence>
<comment type="cofactor">
    <cofactor evidence="1">
        <name>Mg(2+)</name>
        <dbReference type="ChEBI" id="CHEBI:18420"/>
    </cofactor>
</comment>
<dbReference type="Gene3D" id="1.10.600.10">
    <property type="entry name" value="Farnesyl Diphosphate Synthase"/>
    <property type="match status" value="1"/>
</dbReference>
<dbReference type="STRING" id="1432562.WN59_01555"/>
<dbReference type="GO" id="GO:0046872">
    <property type="term" value="F:metal ion binding"/>
    <property type="evidence" value="ECO:0007669"/>
    <property type="project" value="UniProtKB-KW"/>
</dbReference>
<evidence type="ECO:0000256" key="8">
    <source>
        <dbReference type="ARBA" id="ARBA00023229"/>
    </source>
</evidence>
<evidence type="ECO:0000313" key="13">
    <source>
        <dbReference type="EMBL" id="KKK35543.1"/>
    </source>
</evidence>
<dbReference type="CDD" id="cd00685">
    <property type="entry name" value="Trans_IPPS_HT"/>
    <property type="match status" value="1"/>
</dbReference>
<dbReference type="InterPro" id="IPR008949">
    <property type="entry name" value="Isoprenoid_synthase_dom_sf"/>
</dbReference>
<dbReference type="InterPro" id="IPR000092">
    <property type="entry name" value="Polyprenyl_synt"/>
</dbReference>
<keyword evidence="6" id="KW-0479">Metal-binding</keyword>